<evidence type="ECO:0000256" key="9">
    <source>
        <dbReference type="ARBA" id="ARBA00022691"/>
    </source>
</evidence>
<reference evidence="24 25" key="1">
    <citation type="journal article" date="2013" name="Nature">
        <title>Insights into bilaterian evolution from three spiralian genomes.</title>
        <authorList>
            <person name="Simakov O."/>
            <person name="Marletaz F."/>
            <person name="Cho S.J."/>
            <person name="Edsinger-Gonzales E."/>
            <person name="Havlak P."/>
            <person name="Hellsten U."/>
            <person name="Kuo D.H."/>
            <person name="Larsson T."/>
            <person name="Lv J."/>
            <person name="Arendt D."/>
            <person name="Savage R."/>
            <person name="Osoegawa K."/>
            <person name="de Jong P."/>
            <person name="Grimwood J."/>
            <person name="Chapman J.A."/>
            <person name="Shapiro H."/>
            <person name="Aerts A."/>
            <person name="Otillar R.P."/>
            <person name="Terry A.Y."/>
            <person name="Boore J.L."/>
            <person name="Grigoriev I.V."/>
            <person name="Lindberg D.R."/>
            <person name="Seaver E.C."/>
            <person name="Weisblat D.A."/>
            <person name="Putnam N.H."/>
            <person name="Rokhsar D.S."/>
        </authorList>
    </citation>
    <scope>NUCLEOTIDE SEQUENCE [LARGE SCALE GENOMIC DNA]</scope>
</reference>
<evidence type="ECO:0000256" key="19">
    <source>
        <dbReference type="ARBA" id="ARBA00057179"/>
    </source>
</evidence>
<dbReference type="InterPro" id="IPR029063">
    <property type="entry name" value="SAM-dependent_MTases_sf"/>
</dbReference>
<dbReference type="OMA" id="KALCIYY"/>
<comment type="subunit">
    <text evidence="20">May form homooligomers. Interacts with CREBBP/CBP, EED/WAIT1, EP300/P300, NCOA6/PRIP, PPARBP/PBP and SMN.</text>
</comment>
<dbReference type="Proteomes" id="UP000030746">
    <property type="component" value="Unassembled WGS sequence"/>
</dbReference>
<evidence type="ECO:0000256" key="6">
    <source>
        <dbReference type="ARBA" id="ARBA00022553"/>
    </source>
</evidence>
<keyword evidence="7" id="KW-0489">Methyltransferase</keyword>
<accession>V4AVC3</accession>
<evidence type="ECO:0000256" key="16">
    <source>
        <dbReference type="ARBA" id="ARBA00048763"/>
    </source>
</evidence>
<evidence type="ECO:0000256" key="7">
    <source>
        <dbReference type="ARBA" id="ARBA00022603"/>
    </source>
</evidence>
<keyword evidence="5" id="KW-0963">Cytoplasm</keyword>
<keyword evidence="9" id="KW-0949">S-adenosyl-L-methionine</keyword>
<evidence type="ECO:0000256" key="2">
    <source>
        <dbReference type="ARBA" id="ARBA00004496"/>
    </source>
</evidence>
<comment type="subcellular location">
    <subcellularLocation>
        <location evidence="2">Cytoplasm</location>
    </subcellularLocation>
    <subcellularLocation>
        <location evidence="1">Nucleus</location>
        <location evidence="1">Cajal body</location>
    </subcellularLocation>
    <subcellularLocation>
        <location evidence="3">Nucleus</location>
        <location evidence="3">Nucleolus</location>
    </subcellularLocation>
</comment>
<evidence type="ECO:0000256" key="8">
    <source>
        <dbReference type="ARBA" id="ARBA00022679"/>
    </source>
</evidence>
<evidence type="ECO:0000256" key="3">
    <source>
        <dbReference type="ARBA" id="ARBA00004604"/>
    </source>
</evidence>
<evidence type="ECO:0000256" key="10">
    <source>
        <dbReference type="ARBA" id="ARBA00023015"/>
    </source>
</evidence>
<dbReference type="Gene3D" id="3.40.50.150">
    <property type="entry name" value="Vaccinia Virus protein VP39"/>
    <property type="match status" value="1"/>
</dbReference>
<organism evidence="24 25">
    <name type="scientific">Lottia gigantea</name>
    <name type="common">Giant owl limpet</name>
    <dbReference type="NCBI Taxonomy" id="225164"/>
    <lineage>
        <taxon>Eukaryota</taxon>
        <taxon>Metazoa</taxon>
        <taxon>Spiralia</taxon>
        <taxon>Lophotrochozoa</taxon>
        <taxon>Mollusca</taxon>
        <taxon>Gastropoda</taxon>
        <taxon>Patellogastropoda</taxon>
        <taxon>Lottioidea</taxon>
        <taxon>Lottiidae</taxon>
        <taxon>Lottia</taxon>
    </lineage>
</organism>
<gene>
    <name evidence="24" type="ORF">LOTGIDRAFT_113851</name>
</gene>
<feature type="compositionally biased region" description="Basic residues" evidence="23">
    <location>
        <begin position="31"/>
        <end position="43"/>
    </location>
</feature>
<evidence type="ECO:0000313" key="24">
    <source>
        <dbReference type="EMBL" id="ESO98940.1"/>
    </source>
</evidence>
<evidence type="ECO:0000256" key="15">
    <source>
        <dbReference type="ARBA" id="ARBA00048740"/>
    </source>
</evidence>
<dbReference type="RefSeq" id="XP_009050562.1">
    <property type="nucleotide sequence ID" value="XM_009052314.1"/>
</dbReference>
<keyword evidence="25" id="KW-1185">Reference proteome</keyword>
<feature type="compositionally biased region" description="Polar residues" evidence="23">
    <location>
        <begin position="12"/>
        <end position="21"/>
    </location>
</feature>
<evidence type="ECO:0000256" key="4">
    <source>
        <dbReference type="ARBA" id="ARBA00018517"/>
    </source>
</evidence>
<dbReference type="PANTHER" id="PTHR14741">
    <property type="entry name" value="S-ADENOSYLMETHIONINE-DEPENDENT METHYLTRANSFERASE RELATED"/>
    <property type="match status" value="1"/>
</dbReference>
<comment type="catalytic activity">
    <reaction evidence="17">
        <text>a 5'-end (N(7)-methyl 5'-triphosphoguanosine)-ribonucleoside in snRNA + S-adenosyl-L-methionine = a 5'-end (N(2),N(7)-dimethyl 5'-triphosphoguanosine)-ribonucleoside in snRNA + S-adenosyl-L-homocysteine + H(+)</text>
        <dbReference type="Rhea" id="RHEA:78471"/>
        <dbReference type="Rhea" id="RHEA-COMP:19085"/>
        <dbReference type="Rhea" id="RHEA-COMP:19087"/>
        <dbReference type="ChEBI" id="CHEBI:15378"/>
        <dbReference type="ChEBI" id="CHEBI:57856"/>
        <dbReference type="ChEBI" id="CHEBI:59789"/>
        <dbReference type="ChEBI" id="CHEBI:156461"/>
        <dbReference type="ChEBI" id="CHEBI:172880"/>
    </reaction>
    <physiologicalReaction direction="left-to-right" evidence="17">
        <dbReference type="Rhea" id="RHEA:78472"/>
    </physiologicalReaction>
</comment>
<dbReference type="STRING" id="225164.V4AVC3"/>
<evidence type="ECO:0000313" key="25">
    <source>
        <dbReference type="Proteomes" id="UP000030746"/>
    </source>
</evidence>
<evidence type="ECO:0000256" key="1">
    <source>
        <dbReference type="ARBA" id="ARBA00004408"/>
    </source>
</evidence>
<dbReference type="GO" id="GO:0005730">
    <property type="term" value="C:nucleolus"/>
    <property type="evidence" value="ECO:0007669"/>
    <property type="project" value="UniProtKB-SubCell"/>
</dbReference>
<keyword evidence="11" id="KW-0804">Transcription</keyword>
<evidence type="ECO:0000256" key="12">
    <source>
        <dbReference type="ARBA" id="ARBA00023242"/>
    </source>
</evidence>
<keyword evidence="8" id="KW-0808">Transferase</keyword>
<keyword evidence="6" id="KW-0597">Phosphoprotein</keyword>
<dbReference type="CTD" id="20231014"/>
<dbReference type="GO" id="GO:0015030">
    <property type="term" value="C:Cajal body"/>
    <property type="evidence" value="ECO:0007669"/>
    <property type="project" value="UniProtKB-SubCell"/>
</dbReference>
<evidence type="ECO:0000256" key="11">
    <source>
        <dbReference type="ARBA" id="ARBA00023163"/>
    </source>
</evidence>
<dbReference type="HOGENOM" id="CLU_029658_3_1_1"/>
<feature type="region of interest" description="Disordered" evidence="23">
    <location>
        <begin position="1"/>
        <end position="45"/>
    </location>
</feature>
<evidence type="ECO:0000256" key="22">
    <source>
        <dbReference type="ARBA" id="ARBA00081504"/>
    </source>
</evidence>
<dbReference type="GeneID" id="20231014"/>
<evidence type="ECO:0000256" key="17">
    <source>
        <dbReference type="ARBA" id="ARBA00049075"/>
    </source>
</evidence>
<evidence type="ECO:0000256" key="21">
    <source>
        <dbReference type="ARBA" id="ARBA00079339"/>
    </source>
</evidence>
<evidence type="ECO:0000256" key="5">
    <source>
        <dbReference type="ARBA" id="ARBA00022490"/>
    </source>
</evidence>
<keyword evidence="10" id="KW-0805">Transcription regulation</keyword>
<evidence type="ECO:0000256" key="23">
    <source>
        <dbReference type="SAM" id="MobiDB-lite"/>
    </source>
</evidence>
<keyword evidence="12" id="KW-0539">Nucleus</keyword>
<dbReference type="InterPro" id="IPR019012">
    <property type="entry name" value="RNA_cap_Gua-N2-MeTrfase"/>
</dbReference>
<proteinExistence type="inferred from homology"/>
<dbReference type="FunFam" id="3.40.50.150:FF:000066">
    <property type="entry name" value="Trimethylguanosine synthase 1"/>
    <property type="match status" value="1"/>
</dbReference>
<dbReference type="EMBL" id="KB201205">
    <property type="protein sequence ID" value="ESO98940.1"/>
    <property type="molecule type" value="Genomic_DNA"/>
</dbReference>
<protein>
    <recommendedName>
        <fullName evidence="4">Trimethylguanosine synthase</fullName>
    </recommendedName>
    <alternativeName>
        <fullName evidence="18">Cap-specific guanine-N(2) methyltransferase</fullName>
    </alternativeName>
    <alternativeName>
        <fullName evidence="21">Nuclear receptor coactivator 6-interacting protein</fullName>
    </alternativeName>
    <alternativeName>
        <fullName evidence="22">PRIP-interacting protein with methyltransferase motif</fullName>
    </alternativeName>
</protein>
<dbReference type="AlphaFoldDB" id="V4AVC3"/>
<dbReference type="KEGG" id="lgi:LOTGIDRAFT_113851"/>
<dbReference type="Pfam" id="PF09445">
    <property type="entry name" value="Methyltransf_15"/>
    <property type="match status" value="1"/>
</dbReference>
<evidence type="ECO:0000256" key="14">
    <source>
        <dbReference type="ARBA" id="ARBA00047418"/>
    </source>
</evidence>
<comment type="similarity">
    <text evidence="13">Belongs to the methyltransferase superfamily. Trimethylguanosine synthase family.</text>
</comment>
<dbReference type="CDD" id="cd02440">
    <property type="entry name" value="AdoMet_MTases"/>
    <property type="match status" value="1"/>
</dbReference>
<evidence type="ECO:0000256" key="20">
    <source>
        <dbReference type="ARBA" id="ARBA00064494"/>
    </source>
</evidence>
<name>V4AVC3_LOTGI</name>
<dbReference type="SUPFAM" id="SSF53335">
    <property type="entry name" value="S-adenosyl-L-methionine-dependent methyltransferases"/>
    <property type="match status" value="1"/>
</dbReference>
<evidence type="ECO:0000256" key="13">
    <source>
        <dbReference type="ARBA" id="ARBA00025783"/>
    </source>
</evidence>
<dbReference type="OrthoDB" id="194443at2759"/>
<comment type="catalytic activity">
    <reaction evidence="15">
        <text>a 5'-end (N(7)-methyl 5'-triphosphoguanosine)-ribonucleoside in snoRNA + S-adenosyl-L-methionine = a 5'-end (N(2),N(7)-dimethyl 5'-triphosphoguanosine)-ribonucleoside in snoRNA + S-adenosyl-L-homocysteine + H(+)</text>
        <dbReference type="Rhea" id="RHEA:78475"/>
        <dbReference type="Rhea" id="RHEA-COMP:19086"/>
        <dbReference type="Rhea" id="RHEA-COMP:19088"/>
        <dbReference type="ChEBI" id="CHEBI:15378"/>
        <dbReference type="ChEBI" id="CHEBI:57856"/>
        <dbReference type="ChEBI" id="CHEBI:59789"/>
        <dbReference type="ChEBI" id="CHEBI:156461"/>
        <dbReference type="ChEBI" id="CHEBI:172880"/>
    </reaction>
    <physiologicalReaction direction="left-to-right" evidence="15">
        <dbReference type="Rhea" id="RHEA:78476"/>
    </physiologicalReaction>
</comment>
<comment type="catalytic activity">
    <reaction evidence="14">
        <text>a 5'-end (N(2),N(7)-dimethyl 5'-triphosphoguanosine)-ribonucleoside in snoRNA + S-adenosyl-L-methionine = a 5'-end (N(2),N(2),N(7)-trimethyl 5'-triphosphoguanosine)-ribonucleoside in snoRNA + S-adenosyl-L-homocysteine + H(+)</text>
        <dbReference type="Rhea" id="RHEA:78507"/>
        <dbReference type="Rhea" id="RHEA-COMP:19088"/>
        <dbReference type="Rhea" id="RHEA-COMP:19090"/>
        <dbReference type="ChEBI" id="CHEBI:15378"/>
        <dbReference type="ChEBI" id="CHEBI:57856"/>
        <dbReference type="ChEBI" id="CHEBI:59789"/>
        <dbReference type="ChEBI" id="CHEBI:167623"/>
        <dbReference type="ChEBI" id="CHEBI:172880"/>
    </reaction>
    <physiologicalReaction direction="left-to-right" evidence="14">
        <dbReference type="Rhea" id="RHEA:78508"/>
    </physiologicalReaction>
</comment>
<dbReference type="GO" id="GO:0071164">
    <property type="term" value="F:RNA cap trimethylguanosine synthase activity"/>
    <property type="evidence" value="ECO:0007669"/>
    <property type="project" value="TreeGrafter"/>
</dbReference>
<feature type="compositionally biased region" description="Basic and acidic residues" evidence="23">
    <location>
        <begin position="1"/>
        <end position="11"/>
    </location>
</feature>
<comment type="function">
    <text evidence="19">Catalyzes the 2 serial methylation steps for the conversion of the 7-monomethylguanosine (m(7)G) caps of snRNAs and snoRNAs to a 2,2,7-trimethylguanosine (m(2,2,7)G) cap structure. The enzyme is specific for guanine, and N7 methylation must precede N2 methylation. Hypermethylation of the m7G cap of U snRNAs leads to their concentration in nuclear foci, their colocalization with coilin and the formation of canonical Cajal bodies (CBs). Plays a role in transcriptional regulation.</text>
</comment>
<sequence length="261" mass="29687">MSENVDVKLDNTENSELNTEDNVLPEGTSNQKKKGKKKKRKGRLIQPPADIQDDKELCKYWYQRYRLFSRFDEGIQLDRESWFSVTPEKISEHIAERCQCDVIVDGFCGAGGNTIQFALYCERVIAIDIDPVKIELARNNAKVYGVEDRIEFIVGDFYKVMPSLQADVVFLSPPWGGPEYLNNKNYDLNNMACLNAFDIFKISQKITQNIAFFVPRNTNIDQLTVLAGSGGKVEIEQNILNSKLKTITAYYGDLCLDGETQ</sequence>
<dbReference type="PANTHER" id="PTHR14741:SF32">
    <property type="entry name" value="TRIMETHYLGUANOSINE SYNTHASE"/>
    <property type="match status" value="1"/>
</dbReference>
<comment type="catalytic activity">
    <reaction evidence="16">
        <text>a 5'-end (N(2),N(7)-dimethyl 5'-triphosphoguanosine)-ribonucleoside in snRNA + S-adenosyl-L-methionine = a 5'-end (N(2),N(2),N(7)-trimethyl 5'-triphosphoguanosine)-ribonucleoside in snRNA + S-adenosyl-L-homocysteine + H(+)</text>
        <dbReference type="Rhea" id="RHEA:78479"/>
        <dbReference type="Rhea" id="RHEA-COMP:19087"/>
        <dbReference type="Rhea" id="RHEA-COMP:19089"/>
        <dbReference type="ChEBI" id="CHEBI:15378"/>
        <dbReference type="ChEBI" id="CHEBI:57856"/>
        <dbReference type="ChEBI" id="CHEBI:59789"/>
        <dbReference type="ChEBI" id="CHEBI:167623"/>
        <dbReference type="ChEBI" id="CHEBI:172880"/>
    </reaction>
    <physiologicalReaction direction="left-to-right" evidence="16">
        <dbReference type="Rhea" id="RHEA:78480"/>
    </physiologicalReaction>
</comment>
<evidence type="ECO:0000256" key="18">
    <source>
        <dbReference type="ARBA" id="ARBA00049790"/>
    </source>
</evidence>
<dbReference type="GO" id="GO:0005737">
    <property type="term" value="C:cytoplasm"/>
    <property type="evidence" value="ECO:0007669"/>
    <property type="project" value="UniProtKB-SubCell"/>
</dbReference>